<dbReference type="EMBL" id="CM001486">
    <property type="protein sequence ID" value="EIW00163.1"/>
    <property type="molecule type" value="Genomic_DNA"/>
</dbReference>
<evidence type="ECO:0000313" key="2">
    <source>
        <dbReference type="Proteomes" id="UP000005110"/>
    </source>
</evidence>
<dbReference type="Proteomes" id="UP000005110">
    <property type="component" value="Chromosome"/>
</dbReference>
<dbReference type="HOGENOM" id="CLU_3410419_0_0_9"/>
<proteinExistence type="predicted"/>
<organism evidence="1 2">
    <name type="scientific">Thermoanaerobacter siderophilus SR4</name>
    <dbReference type="NCBI Taxonomy" id="880478"/>
    <lineage>
        <taxon>Bacteria</taxon>
        <taxon>Bacillati</taxon>
        <taxon>Bacillota</taxon>
        <taxon>Clostridia</taxon>
        <taxon>Thermoanaerobacterales</taxon>
        <taxon>Thermoanaerobacteraceae</taxon>
        <taxon>Thermoanaerobacter</taxon>
    </lineage>
</organism>
<name>I8QYK0_9THEO</name>
<evidence type="ECO:0000313" key="1">
    <source>
        <dbReference type="EMBL" id="EIW00163.1"/>
    </source>
</evidence>
<sequence length="29" mass="3440">MPKENEICVVDSSLLKIWQRTYLKMNKDG</sequence>
<accession>I8QYK0</accession>
<protein>
    <submittedName>
        <fullName evidence="1">Uncharacterized protein</fullName>
    </submittedName>
</protein>
<dbReference type="AlphaFoldDB" id="I8QYK0"/>
<keyword evidence="2" id="KW-1185">Reference proteome</keyword>
<gene>
    <name evidence="1" type="ORF">ThesiDRAFT1_1198</name>
</gene>
<reference evidence="1 2" key="1">
    <citation type="submission" date="2012-02" db="EMBL/GenBank/DDBJ databases">
        <title>Improved High-Quality Draft sequence of Thermoanaerobacter siderophilus SR4.</title>
        <authorList>
            <consortium name="US DOE Joint Genome Institute"/>
            <person name="Lucas S."/>
            <person name="Han J."/>
            <person name="Lapidus A."/>
            <person name="Cheng J.-F."/>
            <person name="Goodwin L."/>
            <person name="Pitluck S."/>
            <person name="Peters L."/>
            <person name="Detter J.C."/>
            <person name="Han C."/>
            <person name="Tapia R."/>
            <person name="Land M."/>
            <person name="Hauser L."/>
            <person name="Kyrpides N."/>
            <person name="Ivanova N."/>
            <person name="Pagani I."/>
            <person name="Hemme C."/>
            <person name="Woyke T."/>
        </authorList>
    </citation>
    <scope>NUCLEOTIDE SEQUENCE [LARGE SCALE GENOMIC DNA]</scope>
    <source>
        <strain evidence="1 2">SR4</strain>
    </source>
</reference>